<dbReference type="RefSeq" id="WP_121434349.1">
    <property type="nucleotide sequence ID" value="NZ_RBWU01000002.1"/>
</dbReference>
<proteinExistence type="predicted"/>
<name>A0A495QUC1_9ACTN</name>
<accession>A0A495QUC1</accession>
<reference evidence="1 2" key="1">
    <citation type="submission" date="2018-10" db="EMBL/GenBank/DDBJ databases">
        <title>Genomic Encyclopedia of Archaeal and Bacterial Type Strains, Phase II (KMG-II): from individual species to whole genera.</title>
        <authorList>
            <person name="Goeker M."/>
        </authorList>
    </citation>
    <scope>NUCLEOTIDE SEQUENCE [LARGE SCALE GENOMIC DNA]</scope>
    <source>
        <strain evidence="1 2">DSM 43383</strain>
    </source>
</reference>
<organism evidence="1 2">
    <name type="scientific">Actinomadura pelletieri DSM 43383</name>
    <dbReference type="NCBI Taxonomy" id="1120940"/>
    <lineage>
        <taxon>Bacteria</taxon>
        <taxon>Bacillati</taxon>
        <taxon>Actinomycetota</taxon>
        <taxon>Actinomycetes</taxon>
        <taxon>Streptosporangiales</taxon>
        <taxon>Thermomonosporaceae</taxon>
        <taxon>Actinomadura</taxon>
    </lineage>
</organism>
<evidence type="ECO:0000313" key="1">
    <source>
        <dbReference type="EMBL" id="RKS77116.1"/>
    </source>
</evidence>
<gene>
    <name evidence="1" type="ORF">BZB76_2490</name>
</gene>
<dbReference type="EMBL" id="RBWU01000002">
    <property type="protein sequence ID" value="RKS77116.1"/>
    <property type="molecule type" value="Genomic_DNA"/>
</dbReference>
<dbReference type="AlphaFoldDB" id="A0A495QUC1"/>
<dbReference type="Proteomes" id="UP000274601">
    <property type="component" value="Unassembled WGS sequence"/>
</dbReference>
<comment type="caution">
    <text evidence="1">The sequence shown here is derived from an EMBL/GenBank/DDBJ whole genome shotgun (WGS) entry which is preliminary data.</text>
</comment>
<keyword evidence="2" id="KW-1185">Reference proteome</keyword>
<evidence type="ECO:0000313" key="2">
    <source>
        <dbReference type="Proteomes" id="UP000274601"/>
    </source>
</evidence>
<dbReference type="OrthoDB" id="3475695at2"/>
<protein>
    <submittedName>
        <fullName evidence="1">Uncharacterized protein</fullName>
    </submittedName>
</protein>
<sequence length="149" mass="16213">MTITDEQVATLRAQLQGHGDEHSRLLNRLDKKASNQYASLVTAAFFEATRRRFMKDEEVADDAEVIEFVTSVRLRMADPELLDPQVGETLINIALGKLPPEARKGISGGASHGSKILLLAGLVADAQFNAEELDAFLATARGMADEVFS</sequence>